<evidence type="ECO:0000256" key="3">
    <source>
        <dbReference type="ARBA" id="ARBA00022475"/>
    </source>
</evidence>
<name>A0A0K6IT49_9PROT</name>
<dbReference type="RefSeq" id="WP_055423049.1">
    <property type="nucleotide sequence ID" value="NZ_CYHH01000003.1"/>
</dbReference>
<comment type="subcellular location">
    <subcellularLocation>
        <location evidence="1">Cell membrane</location>
        <topology evidence="1">Multi-pass membrane protein</topology>
    </subcellularLocation>
</comment>
<keyword evidence="5 7" id="KW-1133">Transmembrane helix</keyword>
<dbReference type="NCBIfam" id="NF008201">
    <property type="entry name" value="PRK10958.1"/>
    <property type="match status" value="1"/>
</dbReference>
<protein>
    <submittedName>
        <fullName evidence="8">Threonine/homoserine/homoserine lactone efflux protein</fullName>
    </submittedName>
</protein>
<feature type="transmembrane region" description="Helical" evidence="7">
    <location>
        <begin position="44"/>
        <end position="64"/>
    </location>
</feature>
<evidence type="ECO:0000313" key="9">
    <source>
        <dbReference type="Proteomes" id="UP000182108"/>
    </source>
</evidence>
<evidence type="ECO:0000256" key="2">
    <source>
        <dbReference type="ARBA" id="ARBA00007928"/>
    </source>
</evidence>
<keyword evidence="3" id="KW-1003">Cell membrane</keyword>
<feature type="transmembrane region" description="Helical" evidence="7">
    <location>
        <begin position="70"/>
        <end position="90"/>
    </location>
</feature>
<dbReference type="InterPro" id="IPR001123">
    <property type="entry name" value="LeuE-type"/>
</dbReference>
<organism evidence="8 9">
    <name type="scientific">Tepidiphilus thermophilus</name>
    <dbReference type="NCBI Taxonomy" id="876478"/>
    <lineage>
        <taxon>Bacteria</taxon>
        <taxon>Pseudomonadati</taxon>
        <taxon>Pseudomonadota</taxon>
        <taxon>Hydrogenophilia</taxon>
        <taxon>Hydrogenophilales</taxon>
        <taxon>Hydrogenophilaceae</taxon>
        <taxon>Tepidiphilus</taxon>
    </lineage>
</organism>
<evidence type="ECO:0000256" key="6">
    <source>
        <dbReference type="ARBA" id="ARBA00023136"/>
    </source>
</evidence>
<dbReference type="AlphaFoldDB" id="A0A0K6IT49"/>
<keyword evidence="9" id="KW-1185">Reference proteome</keyword>
<evidence type="ECO:0000313" key="8">
    <source>
        <dbReference type="EMBL" id="CUB06280.1"/>
    </source>
</evidence>
<dbReference type="PANTHER" id="PTHR30086:SF15">
    <property type="entry name" value="LEUCINE EFFLUX PROTEIN"/>
    <property type="match status" value="1"/>
</dbReference>
<evidence type="ECO:0000256" key="5">
    <source>
        <dbReference type="ARBA" id="ARBA00022989"/>
    </source>
</evidence>
<dbReference type="PANTHER" id="PTHR30086">
    <property type="entry name" value="ARGININE EXPORTER PROTEIN ARGO"/>
    <property type="match status" value="1"/>
</dbReference>
<feature type="transmembrane region" description="Helical" evidence="7">
    <location>
        <begin position="127"/>
        <end position="149"/>
    </location>
</feature>
<evidence type="ECO:0000256" key="1">
    <source>
        <dbReference type="ARBA" id="ARBA00004651"/>
    </source>
</evidence>
<dbReference type="Pfam" id="PF01810">
    <property type="entry name" value="LysE"/>
    <property type="match status" value="1"/>
</dbReference>
<dbReference type="GO" id="GO:0005886">
    <property type="term" value="C:plasma membrane"/>
    <property type="evidence" value="ECO:0007669"/>
    <property type="project" value="UniProtKB-SubCell"/>
</dbReference>
<dbReference type="OrthoDB" id="9784202at2"/>
<feature type="transmembrane region" description="Helical" evidence="7">
    <location>
        <begin position="6"/>
        <end position="23"/>
    </location>
</feature>
<reference evidence="9" key="1">
    <citation type="submission" date="2015-08" db="EMBL/GenBank/DDBJ databases">
        <authorList>
            <person name="Babu N.S."/>
            <person name="Beckwith C.J."/>
            <person name="Beseler K.G."/>
            <person name="Brison A."/>
            <person name="Carone J.V."/>
            <person name="Caskin T.P."/>
            <person name="Diamond M."/>
            <person name="Durham M.E."/>
            <person name="Foxe J.M."/>
            <person name="Go M."/>
            <person name="Henderson B.A."/>
            <person name="Jones I.B."/>
            <person name="McGettigan J.A."/>
            <person name="Micheletti S.J."/>
            <person name="Nasrallah M.E."/>
            <person name="Ortiz D."/>
            <person name="Piller C.R."/>
            <person name="Privatt S.R."/>
            <person name="Schneider S.L."/>
            <person name="Sharp S."/>
            <person name="Smith T.C."/>
            <person name="Stanton J.D."/>
            <person name="Ullery H.E."/>
            <person name="Wilson R.J."/>
            <person name="Serrano M.G."/>
            <person name="Buck G."/>
            <person name="Lee V."/>
            <person name="Wang Y."/>
            <person name="Carvalho R."/>
            <person name="Voegtly L."/>
            <person name="Shi R."/>
            <person name="Duckworth R."/>
            <person name="Johnson A."/>
            <person name="Loviza R."/>
            <person name="Walstead R."/>
            <person name="Shah Z."/>
            <person name="Kiflezghi M."/>
            <person name="Wade K."/>
            <person name="Ball S.L."/>
            <person name="Bradley K.W."/>
            <person name="Asai D.J."/>
            <person name="Bowman C.A."/>
            <person name="Russell D.A."/>
            <person name="Pope W.H."/>
            <person name="Jacobs-Sera D."/>
            <person name="Hendrix R.W."/>
            <person name="Hatfull G.F."/>
        </authorList>
    </citation>
    <scope>NUCLEOTIDE SEQUENCE [LARGE SCALE GENOMIC DNA]</scope>
    <source>
        <strain evidence="9">JCM 19170</strain>
    </source>
</reference>
<feature type="transmembrane region" description="Helical" evidence="7">
    <location>
        <begin position="195"/>
        <end position="215"/>
    </location>
</feature>
<dbReference type="GO" id="GO:0015820">
    <property type="term" value="P:L-leucine transport"/>
    <property type="evidence" value="ECO:0007669"/>
    <property type="project" value="TreeGrafter"/>
</dbReference>
<sequence>MSLGIVDYSTFLIGTIFIILLPGPNSLYVMTTASRHGARAGARAALGVLVGDTVLMFAAVFGAASLLKLVPALFLGLRLAGAVYLCWIGLQLMRAAWRASQALRRGEAIATPEEEVRTGALHPFRSALLISLMNPKAILFFFSFFIQFVDPQAEYPLLAFLVLGVSVQLCSMTYLATLVLAGAKLAAAFRRRRRLAIGGTGAVGALFVAFGMKLATASLE</sequence>
<dbReference type="EMBL" id="CYHH01000003">
    <property type="protein sequence ID" value="CUB06280.1"/>
    <property type="molecule type" value="Genomic_DNA"/>
</dbReference>
<dbReference type="GO" id="GO:0015190">
    <property type="term" value="F:L-leucine transmembrane transporter activity"/>
    <property type="evidence" value="ECO:0007669"/>
    <property type="project" value="TreeGrafter"/>
</dbReference>
<keyword evidence="6 7" id="KW-0472">Membrane</keyword>
<gene>
    <name evidence="8" type="ORF">Ga0061068_10374</name>
</gene>
<comment type="similarity">
    <text evidence="2">Belongs to the Rht family.</text>
</comment>
<dbReference type="PIRSF" id="PIRSF006324">
    <property type="entry name" value="LeuE"/>
    <property type="match status" value="1"/>
</dbReference>
<dbReference type="Proteomes" id="UP000182108">
    <property type="component" value="Unassembled WGS sequence"/>
</dbReference>
<evidence type="ECO:0000256" key="4">
    <source>
        <dbReference type="ARBA" id="ARBA00022692"/>
    </source>
</evidence>
<accession>A0A0K6IT49</accession>
<keyword evidence="4 7" id="KW-0812">Transmembrane</keyword>
<proteinExistence type="inferred from homology"/>
<feature type="transmembrane region" description="Helical" evidence="7">
    <location>
        <begin position="155"/>
        <end position="183"/>
    </location>
</feature>
<evidence type="ECO:0000256" key="7">
    <source>
        <dbReference type="SAM" id="Phobius"/>
    </source>
</evidence>